<feature type="non-terminal residue" evidence="1">
    <location>
        <position position="1"/>
    </location>
</feature>
<accession>W2K8I4</accession>
<sequence length="53" mass="6547">ALKKSAEQYQQDLVKEKKLEILLEVLGYIRSSRTLDQYSHYRVQREVWFQRFK</sequence>
<proteinExistence type="predicted"/>
<gene>
    <name evidence="1" type="ORF">L917_18197</name>
</gene>
<protein>
    <submittedName>
        <fullName evidence="1">Uncharacterized protein</fullName>
    </submittedName>
</protein>
<evidence type="ECO:0000313" key="1">
    <source>
        <dbReference type="EMBL" id="ETL81473.1"/>
    </source>
</evidence>
<dbReference type="EMBL" id="KI682507">
    <property type="protein sequence ID" value="ETL81473.1"/>
    <property type="molecule type" value="Genomic_DNA"/>
</dbReference>
<dbReference type="AlphaFoldDB" id="W2K8I4"/>
<name>W2K8I4_PHYNI</name>
<reference evidence="1" key="1">
    <citation type="submission" date="2013-11" db="EMBL/GenBank/DDBJ databases">
        <title>The Genome Sequence of Phytophthora parasitica CHvinca01.</title>
        <authorList>
            <consortium name="The Broad Institute Genomics Platform"/>
            <person name="Russ C."/>
            <person name="Tyler B."/>
            <person name="Panabieres F."/>
            <person name="Shan W."/>
            <person name="Tripathy S."/>
            <person name="Grunwald N."/>
            <person name="Machado M."/>
            <person name="Johnson C.S."/>
            <person name="Arredondo F."/>
            <person name="Hong C."/>
            <person name="Coffey M."/>
            <person name="Young S.K."/>
            <person name="Zeng Q."/>
            <person name="Gargeya S."/>
            <person name="Fitzgerald M."/>
            <person name="Abouelleil A."/>
            <person name="Alvarado L."/>
            <person name="Chapman S.B."/>
            <person name="Gainer-Dewar J."/>
            <person name="Goldberg J."/>
            <person name="Griggs A."/>
            <person name="Gujja S."/>
            <person name="Hansen M."/>
            <person name="Howarth C."/>
            <person name="Imamovic A."/>
            <person name="Ireland A."/>
            <person name="Larimer J."/>
            <person name="McCowan C."/>
            <person name="Murphy C."/>
            <person name="Pearson M."/>
            <person name="Poon T.W."/>
            <person name="Priest M."/>
            <person name="Roberts A."/>
            <person name="Saif S."/>
            <person name="Shea T."/>
            <person name="Sykes S."/>
            <person name="Wortman J."/>
            <person name="Nusbaum C."/>
            <person name="Birren B."/>
        </authorList>
    </citation>
    <scope>NUCLEOTIDE SEQUENCE [LARGE SCALE GENOMIC DNA]</scope>
    <source>
        <strain evidence="1">CHvinca01</strain>
    </source>
</reference>
<organism evidence="1">
    <name type="scientific">Phytophthora nicotianae</name>
    <name type="common">Potato buckeye rot agent</name>
    <name type="synonym">Phytophthora parasitica</name>
    <dbReference type="NCBI Taxonomy" id="4792"/>
    <lineage>
        <taxon>Eukaryota</taxon>
        <taxon>Sar</taxon>
        <taxon>Stramenopiles</taxon>
        <taxon>Oomycota</taxon>
        <taxon>Peronosporomycetes</taxon>
        <taxon>Peronosporales</taxon>
        <taxon>Peronosporaceae</taxon>
        <taxon>Phytophthora</taxon>
    </lineage>
</organism>
<dbReference type="Proteomes" id="UP000054423">
    <property type="component" value="Unassembled WGS sequence"/>
</dbReference>